<dbReference type="SUPFAM" id="SSF55781">
    <property type="entry name" value="GAF domain-like"/>
    <property type="match status" value="1"/>
</dbReference>
<dbReference type="InterPro" id="IPR000014">
    <property type="entry name" value="PAS"/>
</dbReference>
<dbReference type="CDD" id="cd01949">
    <property type="entry name" value="GGDEF"/>
    <property type="match status" value="1"/>
</dbReference>
<evidence type="ECO:0000313" key="7">
    <source>
        <dbReference type="Proteomes" id="UP000288058"/>
    </source>
</evidence>
<dbReference type="PANTHER" id="PTHR45138">
    <property type="entry name" value="REGULATORY COMPONENTS OF SENSORY TRANSDUCTION SYSTEM"/>
    <property type="match status" value="1"/>
</dbReference>
<evidence type="ECO:0000259" key="5">
    <source>
        <dbReference type="PROSITE" id="PS50887"/>
    </source>
</evidence>
<dbReference type="InterPro" id="IPR003018">
    <property type="entry name" value="GAF"/>
</dbReference>
<dbReference type="SMART" id="SM00091">
    <property type="entry name" value="PAS"/>
    <property type="match status" value="1"/>
</dbReference>
<dbReference type="Pfam" id="PF08448">
    <property type="entry name" value="PAS_4"/>
    <property type="match status" value="1"/>
</dbReference>
<dbReference type="InterPro" id="IPR050469">
    <property type="entry name" value="Diguanylate_Cyclase"/>
</dbReference>
<dbReference type="InterPro" id="IPR029787">
    <property type="entry name" value="Nucleotide_cyclase"/>
</dbReference>
<dbReference type="RefSeq" id="WP_126783122.1">
    <property type="nucleotide sequence ID" value="NZ_PIQC01000010.1"/>
</dbReference>
<dbReference type="FunFam" id="3.30.70.270:FF:000001">
    <property type="entry name" value="Diguanylate cyclase domain protein"/>
    <property type="match status" value="1"/>
</dbReference>
<evidence type="ECO:0000256" key="3">
    <source>
        <dbReference type="ARBA" id="ARBA00034247"/>
    </source>
</evidence>
<accession>A0A432YSN4</accession>
<dbReference type="CDD" id="cd00130">
    <property type="entry name" value="PAS"/>
    <property type="match status" value="1"/>
</dbReference>
<dbReference type="InterPro" id="IPR035965">
    <property type="entry name" value="PAS-like_dom_sf"/>
</dbReference>
<dbReference type="InterPro" id="IPR000160">
    <property type="entry name" value="GGDEF_dom"/>
</dbReference>
<dbReference type="Gene3D" id="3.30.450.40">
    <property type="match status" value="1"/>
</dbReference>
<dbReference type="PROSITE" id="PS50887">
    <property type="entry name" value="GGDEF"/>
    <property type="match status" value="1"/>
</dbReference>
<evidence type="ECO:0000313" key="6">
    <source>
        <dbReference type="EMBL" id="RUO64705.1"/>
    </source>
</evidence>
<feature type="domain" description="GGDEF" evidence="5">
    <location>
        <begin position="326"/>
        <end position="459"/>
    </location>
</feature>
<dbReference type="Gene3D" id="3.30.450.20">
    <property type="entry name" value="PAS domain"/>
    <property type="match status" value="1"/>
</dbReference>
<organism evidence="6 7">
    <name type="scientific">Idiomarina ramblicola</name>
    <dbReference type="NCBI Taxonomy" id="263724"/>
    <lineage>
        <taxon>Bacteria</taxon>
        <taxon>Pseudomonadati</taxon>
        <taxon>Pseudomonadota</taxon>
        <taxon>Gammaproteobacteria</taxon>
        <taxon>Alteromonadales</taxon>
        <taxon>Idiomarinaceae</taxon>
        <taxon>Idiomarina</taxon>
    </lineage>
</organism>
<dbReference type="Proteomes" id="UP000288058">
    <property type="component" value="Unassembled WGS sequence"/>
</dbReference>
<dbReference type="SUPFAM" id="SSF55073">
    <property type="entry name" value="Nucleotide cyclase"/>
    <property type="match status" value="1"/>
</dbReference>
<dbReference type="EMBL" id="PIQC01000010">
    <property type="protein sequence ID" value="RUO64705.1"/>
    <property type="molecule type" value="Genomic_DNA"/>
</dbReference>
<dbReference type="GO" id="GO:0052621">
    <property type="term" value="F:diguanylate cyclase activity"/>
    <property type="evidence" value="ECO:0007669"/>
    <property type="project" value="UniProtKB-EC"/>
</dbReference>
<proteinExistence type="predicted"/>
<evidence type="ECO:0000256" key="2">
    <source>
        <dbReference type="ARBA" id="ARBA00012528"/>
    </source>
</evidence>
<dbReference type="NCBIfam" id="TIGR00254">
    <property type="entry name" value="GGDEF"/>
    <property type="match status" value="1"/>
</dbReference>
<feature type="domain" description="PAS" evidence="4">
    <location>
        <begin position="3"/>
        <end position="73"/>
    </location>
</feature>
<gene>
    <name evidence="6" type="ORF">CWI78_12455</name>
</gene>
<dbReference type="Pfam" id="PF01590">
    <property type="entry name" value="GAF"/>
    <property type="match status" value="1"/>
</dbReference>
<evidence type="ECO:0000256" key="1">
    <source>
        <dbReference type="ARBA" id="ARBA00001946"/>
    </source>
</evidence>
<comment type="cofactor">
    <cofactor evidence="1">
        <name>Mg(2+)</name>
        <dbReference type="ChEBI" id="CHEBI:18420"/>
    </cofactor>
</comment>
<dbReference type="EC" id="2.7.7.65" evidence="2"/>
<dbReference type="Gene3D" id="3.30.70.270">
    <property type="match status" value="1"/>
</dbReference>
<dbReference type="NCBIfam" id="TIGR00229">
    <property type="entry name" value="sensory_box"/>
    <property type="match status" value="1"/>
</dbReference>
<dbReference type="OrthoDB" id="5800589at2"/>
<dbReference type="InterPro" id="IPR043128">
    <property type="entry name" value="Rev_trsase/Diguanyl_cyclase"/>
</dbReference>
<reference evidence="7" key="1">
    <citation type="journal article" date="2018" name="Front. Microbiol.">
        <title>Genome-Based Analysis Reveals the Taxonomy and Diversity of the Family Idiomarinaceae.</title>
        <authorList>
            <person name="Liu Y."/>
            <person name="Lai Q."/>
            <person name="Shao Z."/>
        </authorList>
    </citation>
    <scope>NUCLEOTIDE SEQUENCE [LARGE SCALE GENOMIC DNA]</scope>
    <source>
        <strain evidence="7">R22</strain>
    </source>
</reference>
<dbReference type="InterPro" id="IPR029016">
    <property type="entry name" value="GAF-like_dom_sf"/>
</dbReference>
<dbReference type="PANTHER" id="PTHR45138:SF9">
    <property type="entry name" value="DIGUANYLATE CYCLASE DGCM-RELATED"/>
    <property type="match status" value="1"/>
</dbReference>
<evidence type="ECO:0000259" key="4">
    <source>
        <dbReference type="PROSITE" id="PS50112"/>
    </source>
</evidence>
<name>A0A432YSN4_9GAMM</name>
<dbReference type="AlphaFoldDB" id="A0A432YSN4"/>
<dbReference type="Pfam" id="PF00990">
    <property type="entry name" value="GGDEF"/>
    <property type="match status" value="1"/>
</dbReference>
<dbReference type="InterPro" id="IPR013656">
    <property type="entry name" value="PAS_4"/>
</dbReference>
<dbReference type="PROSITE" id="PS50112">
    <property type="entry name" value="PAS"/>
    <property type="match status" value="1"/>
</dbReference>
<keyword evidence="7" id="KW-1185">Reference proteome</keyword>
<dbReference type="SMART" id="SM00267">
    <property type="entry name" value="GGDEF"/>
    <property type="match status" value="1"/>
</dbReference>
<dbReference type="SUPFAM" id="SSF55785">
    <property type="entry name" value="PYP-like sensor domain (PAS domain)"/>
    <property type="match status" value="1"/>
</dbReference>
<comment type="catalytic activity">
    <reaction evidence="3">
        <text>2 GTP = 3',3'-c-di-GMP + 2 diphosphate</text>
        <dbReference type="Rhea" id="RHEA:24898"/>
        <dbReference type="ChEBI" id="CHEBI:33019"/>
        <dbReference type="ChEBI" id="CHEBI:37565"/>
        <dbReference type="ChEBI" id="CHEBI:58805"/>
        <dbReference type="EC" id="2.7.7.65"/>
    </reaction>
</comment>
<sequence length="462" mass="51959">MSTNRITHKIIEQLPTMVAYVDRDRCFRFVNTAYASFFGLTPDDMLGRSVNDVLSDESYRRVKESHDRVFASGEKFEFSEAITLRNERKCFLDIRYLPELDDQKRVIGLYALIEDVSDYYASVDLMRTIHEVIHKRGRRIDPASIDELLRIGVDYLGVDIGTASSIKDDTYTIEWAQAAKMDFPAGAQLPLATTYCSVVLKENNLIHTNGASEDLRFKDHSSYQTYGLETYIGTPLIINDKTWGILGFSRKNRRAEAFSDLEVEMVRMMGTAVETVVAEQQVRSDLIRQRDDMAVIAYTDSLTGLKNRSAGMQIVEQNLRRQNGERGCVVAVIDFDHFKAVNDTYGHDVGDKVLIAGTKAMSEAVRSSDSVVRVGGEEFMVVLAYADHESAAQVLERVRLAVEETVITLDSGDVINPTVSIGVSESKEEDDVSSLYRRADQALYKAKRAGRNCVVWADESTR</sequence>
<protein>
    <recommendedName>
        <fullName evidence="2">diguanylate cyclase</fullName>
        <ecNumber evidence="2">2.7.7.65</ecNumber>
    </recommendedName>
</protein>
<comment type="caution">
    <text evidence="6">The sequence shown here is derived from an EMBL/GenBank/DDBJ whole genome shotgun (WGS) entry which is preliminary data.</text>
</comment>